<dbReference type="Proteomes" id="UP001501337">
    <property type="component" value="Unassembled WGS sequence"/>
</dbReference>
<keyword evidence="1" id="KW-0732">Signal</keyword>
<reference evidence="3" key="1">
    <citation type="journal article" date="2019" name="Int. J. Syst. Evol. Microbiol.">
        <title>The Global Catalogue of Microorganisms (GCM) 10K type strain sequencing project: providing services to taxonomists for standard genome sequencing and annotation.</title>
        <authorList>
            <consortium name="The Broad Institute Genomics Platform"/>
            <consortium name="The Broad Institute Genome Sequencing Center for Infectious Disease"/>
            <person name="Wu L."/>
            <person name="Ma J."/>
        </authorList>
    </citation>
    <scope>NUCLEOTIDE SEQUENCE [LARGE SCALE GENOMIC DNA]</scope>
    <source>
        <strain evidence="3">JCM 17555</strain>
    </source>
</reference>
<sequence>MRFLLLALLMLNLAVAGLTALEHLQRKAPPELEGAAELKLLQETASEGARQQSRPNAGQAQFVNTASGRSVGNVDTRALEEHQVAELRTCIIVGPMSDISLLDESVRLFDDFGVQVEKILTQADARLEYWVFIPPFESREAAENRIEELDSLGFDSFYISQGEVRGGISLGLFAARASADELVQRLNALGMTSKIKELQKPVSEYRLMTLVPVPPNTRKELLGLLAARDSSVEHKEIICK</sequence>
<evidence type="ECO:0000313" key="3">
    <source>
        <dbReference type="Proteomes" id="UP001501337"/>
    </source>
</evidence>
<feature type="chain" id="PRO_5045398904" description="SPOR domain-containing protein" evidence="1">
    <location>
        <begin position="21"/>
        <end position="240"/>
    </location>
</feature>
<dbReference type="SUPFAM" id="SSF110997">
    <property type="entry name" value="Sporulation related repeat"/>
    <property type="match status" value="1"/>
</dbReference>
<evidence type="ECO:0000256" key="1">
    <source>
        <dbReference type="SAM" id="SignalP"/>
    </source>
</evidence>
<gene>
    <name evidence="2" type="ORF">GCM10022278_40470</name>
</gene>
<accession>A0ABP7QBR0</accession>
<dbReference type="EMBL" id="BAABBO010000025">
    <property type="protein sequence ID" value="GAA3979913.1"/>
    <property type="molecule type" value="Genomic_DNA"/>
</dbReference>
<protein>
    <recommendedName>
        <fullName evidence="4">SPOR domain-containing protein</fullName>
    </recommendedName>
</protein>
<organism evidence="2 3">
    <name type="scientific">Allohahella marinimesophila</name>
    <dbReference type="NCBI Taxonomy" id="1054972"/>
    <lineage>
        <taxon>Bacteria</taxon>
        <taxon>Pseudomonadati</taxon>
        <taxon>Pseudomonadota</taxon>
        <taxon>Gammaproteobacteria</taxon>
        <taxon>Oceanospirillales</taxon>
        <taxon>Hahellaceae</taxon>
        <taxon>Allohahella</taxon>
    </lineage>
</organism>
<feature type="signal peptide" evidence="1">
    <location>
        <begin position="1"/>
        <end position="20"/>
    </location>
</feature>
<keyword evidence="3" id="KW-1185">Reference proteome</keyword>
<evidence type="ECO:0008006" key="4">
    <source>
        <dbReference type="Google" id="ProtNLM"/>
    </source>
</evidence>
<dbReference type="InterPro" id="IPR036680">
    <property type="entry name" value="SPOR-like_sf"/>
</dbReference>
<name>A0ABP7QBR0_9GAMM</name>
<proteinExistence type="predicted"/>
<comment type="caution">
    <text evidence="2">The sequence shown here is derived from an EMBL/GenBank/DDBJ whole genome shotgun (WGS) entry which is preliminary data.</text>
</comment>
<evidence type="ECO:0000313" key="2">
    <source>
        <dbReference type="EMBL" id="GAA3979913.1"/>
    </source>
</evidence>